<evidence type="ECO:0000259" key="10">
    <source>
        <dbReference type="PROSITE" id="PS50004"/>
    </source>
</evidence>
<evidence type="ECO:0000259" key="11">
    <source>
        <dbReference type="PROSITE" id="PS50020"/>
    </source>
</evidence>
<dbReference type="OMA" id="QWDRPRH"/>
<dbReference type="Gene3D" id="3.90.1750.10">
    <property type="entry name" value="Hect, E3 ligase catalytic domains"/>
    <property type="match status" value="1"/>
</dbReference>
<dbReference type="InterPro" id="IPR024928">
    <property type="entry name" value="E3_ub_ligase_SMURF1"/>
</dbReference>
<keyword evidence="4" id="KW-0677">Repeat</keyword>
<dbReference type="Gene3D" id="2.20.70.10">
    <property type="match status" value="2"/>
</dbReference>
<accession>A0A226DXL8</accession>
<dbReference type="SUPFAM" id="SSF51045">
    <property type="entry name" value="WW domain"/>
    <property type="match status" value="2"/>
</dbReference>
<comment type="caution">
    <text evidence="13">The sequence shown here is derived from an EMBL/GenBank/DDBJ whole genome shotgun (WGS) entry which is preliminary data.</text>
</comment>
<feature type="active site" description="Glycyl thioester intermediate" evidence="7 8">
    <location>
        <position position="893"/>
    </location>
</feature>
<proteinExistence type="predicted"/>
<evidence type="ECO:0000313" key="14">
    <source>
        <dbReference type="Proteomes" id="UP000198287"/>
    </source>
</evidence>
<feature type="region of interest" description="Disordered" evidence="9">
    <location>
        <begin position="405"/>
        <end position="532"/>
    </location>
</feature>
<dbReference type="FunFam" id="3.30.2410.10:FF:000001">
    <property type="entry name" value="E3 ubiquitin-protein ligase NEDD4-like"/>
    <property type="match status" value="1"/>
</dbReference>
<dbReference type="CDD" id="cd00078">
    <property type="entry name" value="HECTc"/>
    <property type="match status" value="1"/>
</dbReference>
<dbReference type="EC" id="2.3.2.26" evidence="6"/>
<evidence type="ECO:0000256" key="1">
    <source>
        <dbReference type="ARBA" id="ARBA00000885"/>
    </source>
</evidence>
<feature type="compositionally biased region" description="Low complexity" evidence="9">
    <location>
        <begin position="198"/>
        <end position="207"/>
    </location>
</feature>
<evidence type="ECO:0000313" key="13">
    <source>
        <dbReference type="EMBL" id="OXA49979.1"/>
    </source>
</evidence>
<dbReference type="Gene3D" id="3.30.2410.10">
    <property type="entry name" value="Hect, E3 ligase catalytic domain"/>
    <property type="match status" value="1"/>
</dbReference>
<keyword evidence="3 6" id="KW-0808">Transferase</keyword>
<dbReference type="CDD" id="cd08382">
    <property type="entry name" value="C2_Smurf-like"/>
    <property type="match status" value="1"/>
</dbReference>
<dbReference type="Pfam" id="PF00397">
    <property type="entry name" value="WW"/>
    <property type="match status" value="1"/>
</dbReference>
<dbReference type="PANTHER" id="PTHR11254">
    <property type="entry name" value="HECT DOMAIN UBIQUITIN-PROTEIN LIGASE"/>
    <property type="match status" value="1"/>
</dbReference>
<reference evidence="13 14" key="1">
    <citation type="submission" date="2015-12" db="EMBL/GenBank/DDBJ databases">
        <title>The genome of Folsomia candida.</title>
        <authorList>
            <person name="Faddeeva A."/>
            <person name="Derks M.F."/>
            <person name="Anvar Y."/>
            <person name="Smit S."/>
            <person name="Van Straalen N."/>
            <person name="Roelofs D."/>
        </authorList>
    </citation>
    <scope>NUCLEOTIDE SEQUENCE [LARGE SCALE GENOMIC DNA]</scope>
    <source>
        <strain evidence="13 14">VU population</strain>
        <tissue evidence="13">Whole body</tissue>
    </source>
</reference>
<dbReference type="GO" id="GO:0005737">
    <property type="term" value="C:cytoplasm"/>
    <property type="evidence" value="ECO:0007669"/>
    <property type="project" value="UniProtKB-ARBA"/>
</dbReference>
<evidence type="ECO:0000256" key="4">
    <source>
        <dbReference type="ARBA" id="ARBA00022737"/>
    </source>
</evidence>
<dbReference type="Gene3D" id="2.60.40.150">
    <property type="entry name" value="C2 domain"/>
    <property type="match status" value="1"/>
</dbReference>
<dbReference type="SUPFAM" id="SSF49562">
    <property type="entry name" value="C2 domain (Calcium/lipid-binding domain, CaLB)"/>
    <property type="match status" value="1"/>
</dbReference>
<dbReference type="SMART" id="SM00119">
    <property type="entry name" value="HECTc"/>
    <property type="match status" value="1"/>
</dbReference>
<dbReference type="CDD" id="cd00201">
    <property type="entry name" value="WW"/>
    <property type="match status" value="2"/>
</dbReference>
<dbReference type="GO" id="GO:0016567">
    <property type="term" value="P:protein ubiquitination"/>
    <property type="evidence" value="ECO:0007669"/>
    <property type="project" value="UniProtKB-UniPathway"/>
</dbReference>
<dbReference type="GO" id="GO:0043161">
    <property type="term" value="P:proteasome-mediated ubiquitin-dependent protein catabolic process"/>
    <property type="evidence" value="ECO:0007669"/>
    <property type="project" value="TreeGrafter"/>
</dbReference>
<gene>
    <name evidence="13" type="ORF">Fcan01_15017</name>
</gene>
<feature type="domain" description="C2" evidence="10">
    <location>
        <begin position="5"/>
        <end position="133"/>
    </location>
</feature>
<dbReference type="FunFam" id="3.90.1750.10:FF:000079">
    <property type="entry name" value="E3 ubiquitin-protein ligase"/>
    <property type="match status" value="1"/>
</dbReference>
<evidence type="ECO:0000256" key="8">
    <source>
        <dbReference type="PROSITE-ProRule" id="PRU00104"/>
    </source>
</evidence>
<dbReference type="PIRSF" id="PIRSF001569">
    <property type="entry name" value="E3_ub_ligase_SMURF1"/>
    <property type="match status" value="1"/>
</dbReference>
<dbReference type="Gene3D" id="3.30.2160.10">
    <property type="entry name" value="Hect, E3 ligase catalytic domain"/>
    <property type="match status" value="1"/>
</dbReference>
<dbReference type="Proteomes" id="UP000198287">
    <property type="component" value="Unassembled WGS sequence"/>
</dbReference>
<keyword evidence="5 6" id="KW-0833">Ubl conjugation pathway</keyword>
<dbReference type="GO" id="GO:0048260">
    <property type="term" value="P:positive regulation of receptor-mediated endocytosis"/>
    <property type="evidence" value="ECO:0007669"/>
    <property type="project" value="UniProtKB-ARBA"/>
</dbReference>
<dbReference type="Pfam" id="PF00632">
    <property type="entry name" value="HECT"/>
    <property type="match status" value="1"/>
</dbReference>
<dbReference type="PANTHER" id="PTHR11254:SF395">
    <property type="entry name" value="E3 UBIQUITIN-PROTEIN LIGASE SMURF1"/>
    <property type="match status" value="1"/>
</dbReference>
<feature type="compositionally biased region" description="Polar residues" evidence="9">
    <location>
        <begin position="213"/>
        <end position="237"/>
    </location>
</feature>
<dbReference type="FunFam" id="2.60.40.150:FF:000024">
    <property type="entry name" value="E3 ubiquitin-protein ligase"/>
    <property type="match status" value="1"/>
</dbReference>
<feature type="domain" description="WW" evidence="11">
    <location>
        <begin position="326"/>
        <end position="359"/>
    </location>
</feature>
<organism evidence="13 14">
    <name type="scientific">Folsomia candida</name>
    <name type="common">Springtail</name>
    <dbReference type="NCBI Taxonomy" id="158441"/>
    <lineage>
        <taxon>Eukaryota</taxon>
        <taxon>Metazoa</taxon>
        <taxon>Ecdysozoa</taxon>
        <taxon>Arthropoda</taxon>
        <taxon>Hexapoda</taxon>
        <taxon>Collembola</taxon>
        <taxon>Entomobryomorpha</taxon>
        <taxon>Isotomoidea</taxon>
        <taxon>Isotomidae</taxon>
        <taxon>Proisotominae</taxon>
        <taxon>Folsomia</taxon>
    </lineage>
</organism>
<feature type="compositionally biased region" description="Low complexity" evidence="9">
    <location>
        <begin position="451"/>
        <end position="463"/>
    </location>
</feature>
<dbReference type="GO" id="GO:0045879">
    <property type="term" value="P:negative regulation of smoothened signaling pathway"/>
    <property type="evidence" value="ECO:0007669"/>
    <property type="project" value="UniProtKB-ARBA"/>
</dbReference>
<dbReference type="InterPro" id="IPR035892">
    <property type="entry name" value="C2_domain_sf"/>
</dbReference>
<dbReference type="PROSITE" id="PS50237">
    <property type="entry name" value="HECT"/>
    <property type="match status" value="1"/>
</dbReference>
<dbReference type="InterPro" id="IPR000569">
    <property type="entry name" value="HECT_dom"/>
</dbReference>
<dbReference type="InterPro" id="IPR035983">
    <property type="entry name" value="Hect_E3_ubiquitin_ligase"/>
</dbReference>
<dbReference type="FunFam" id="3.30.2160.10:FF:000001">
    <property type="entry name" value="E3 ubiquitin-protein ligase NEDD4-like"/>
    <property type="match status" value="1"/>
</dbReference>
<feature type="domain" description="WW" evidence="11">
    <location>
        <begin position="370"/>
        <end position="403"/>
    </location>
</feature>
<evidence type="ECO:0000256" key="6">
    <source>
        <dbReference type="PIRNR" id="PIRNR001569"/>
    </source>
</evidence>
<evidence type="ECO:0000256" key="5">
    <source>
        <dbReference type="ARBA" id="ARBA00022786"/>
    </source>
</evidence>
<dbReference type="InterPro" id="IPR000008">
    <property type="entry name" value="C2_dom"/>
</dbReference>
<dbReference type="PROSITE" id="PS50020">
    <property type="entry name" value="WW_DOMAIN_2"/>
    <property type="match status" value="2"/>
</dbReference>
<evidence type="ECO:0000256" key="7">
    <source>
        <dbReference type="PIRSR" id="PIRSR001569-1"/>
    </source>
</evidence>
<dbReference type="OrthoDB" id="423283at2759"/>
<dbReference type="PROSITE" id="PS50004">
    <property type="entry name" value="C2"/>
    <property type="match status" value="1"/>
</dbReference>
<dbReference type="InterPro" id="IPR036020">
    <property type="entry name" value="WW_dom_sf"/>
</dbReference>
<dbReference type="STRING" id="158441.A0A226DXL8"/>
<evidence type="ECO:0000259" key="12">
    <source>
        <dbReference type="PROSITE" id="PS50237"/>
    </source>
</evidence>
<protein>
    <recommendedName>
        <fullName evidence="6">E3 ubiquitin-protein ligase</fullName>
        <ecNumber evidence="6">2.3.2.26</ecNumber>
    </recommendedName>
</protein>
<evidence type="ECO:0000256" key="3">
    <source>
        <dbReference type="ARBA" id="ARBA00022679"/>
    </source>
</evidence>
<feature type="region of interest" description="Disordered" evidence="9">
    <location>
        <begin position="198"/>
        <end position="322"/>
    </location>
</feature>
<dbReference type="SUPFAM" id="SSF56204">
    <property type="entry name" value="Hect, E3 ligase catalytic domain"/>
    <property type="match status" value="1"/>
</dbReference>
<feature type="compositionally biased region" description="Low complexity" evidence="9">
    <location>
        <begin position="248"/>
        <end position="297"/>
    </location>
</feature>
<feature type="compositionally biased region" description="Low complexity" evidence="9">
    <location>
        <begin position="412"/>
        <end position="441"/>
    </location>
</feature>
<feature type="compositionally biased region" description="Basic and acidic residues" evidence="9">
    <location>
        <begin position="518"/>
        <end position="532"/>
    </location>
</feature>
<dbReference type="SMART" id="SM00239">
    <property type="entry name" value="C2"/>
    <property type="match status" value="1"/>
</dbReference>
<comment type="catalytic activity">
    <reaction evidence="1 6">
        <text>S-ubiquitinyl-[E2 ubiquitin-conjugating enzyme]-L-cysteine + [acceptor protein]-L-lysine = [E2 ubiquitin-conjugating enzyme]-L-cysteine + N(6)-ubiquitinyl-[acceptor protein]-L-lysine.</text>
        <dbReference type="EC" id="2.3.2.26"/>
    </reaction>
</comment>
<dbReference type="SMART" id="SM00456">
    <property type="entry name" value="WW"/>
    <property type="match status" value="2"/>
</dbReference>
<dbReference type="GO" id="GO:0030514">
    <property type="term" value="P:negative regulation of BMP signaling pathway"/>
    <property type="evidence" value="ECO:0007669"/>
    <property type="project" value="TreeGrafter"/>
</dbReference>
<name>A0A226DXL8_FOLCA</name>
<keyword evidence="14" id="KW-1185">Reference proteome</keyword>
<dbReference type="EMBL" id="LNIX01000009">
    <property type="protein sequence ID" value="OXA49979.1"/>
    <property type="molecule type" value="Genomic_DNA"/>
</dbReference>
<dbReference type="UniPathway" id="UPA00143"/>
<dbReference type="InterPro" id="IPR050409">
    <property type="entry name" value="E3_ubiq-protein_ligase"/>
</dbReference>
<sequence>MEVVANGAVVVANNNNAGGRGRNNQQAAKVRVTIFGAKSLVKKDFFRLPDPYAKISVDGTNQSFSTEPCKGTLHPTWNQYFDLYLTRTDSITISIWNHKKLHKEQHSGFLGCVHIVGKAVQRLRDAGPQLMSLCKASPSDPEPVRGQIAVSLMSRDAHTAGGSDRLPPTAVVDRMGNVSCFGVLDNPRPNIALVASTSTPAVVSTSPPRRESQAQPTPNSSRPESLVVTQQGLSPCDSSIGGPPPPGIISTHSQHPTPSTPSSSSQQMLQPSASSLSGNQRSSSSNSNGVNGVAGLNIINGSGNAPPPSSRRKARRSAPPTAVPIVELPAGFETRITEQGQVYFYQLSTGTSSWYHPGLKDLPSSQTMGNSLPHGWEQRLTPSGKPYFVDHNSRTTHFTDPRLIKWPAPAAGSSQQPQPRGSSSRGTTSASGSSSSSTSPLNPAPPPNNPLLPSTSNNNAPLPIRSPTHSSAPIVPSNNSNNAGGGGGRIRSSRSRDASSTNHSGIPANVSIGQQNANRDRRDRQSVHIGDGKSDVEVLPKYKRDLNAKIKQLRVELQLLQPRNGHCRIEVTRKEIFEQSYRQVLKLRVKDMRKRLMVKFKGEEGLDYGGIAREWLHLLSHEMLNPSYGLFQYSHENQCCVQINPDSHINPDHLSYFQFVGRVLGLAVFHGHHIDGSFTLPFYKMLLNKSINLPDIQAVDPELYQSLNWMLHNDITGVIDSNFCVEHNHYGLVEMRELKMGGKDIPVNEKNKDEYVKLYVNYRFMRGIEKQFDALQKCFFEVVPQHLLKAFDERELELLIGGIGKIDLDDWKTHTKLKACTGTDKIPLWFWEIVVQYDEEMRARLLQFVTGSSRVPIQGFKNLQGSTGAGTPRLFTIHLVEAPTSNLPKAHTCFNRLDIPNYETKEKFYEKLTKAVEETCGFSVE</sequence>
<dbReference type="GO" id="GO:0061630">
    <property type="term" value="F:ubiquitin protein ligase activity"/>
    <property type="evidence" value="ECO:0007669"/>
    <property type="project" value="UniProtKB-EC"/>
</dbReference>
<evidence type="ECO:0000256" key="2">
    <source>
        <dbReference type="ARBA" id="ARBA00004906"/>
    </source>
</evidence>
<comment type="pathway">
    <text evidence="2 6">Protein modification; protein ubiquitination.</text>
</comment>
<evidence type="ECO:0000256" key="9">
    <source>
        <dbReference type="SAM" id="MobiDB-lite"/>
    </source>
</evidence>
<dbReference type="InterPro" id="IPR001202">
    <property type="entry name" value="WW_dom"/>
</dbReference>
<dbReference type="AlphaFoldDB" id="A0A226DXL8"/>
<dbReference type="Pfam" id="PF00168">
    <property type="entry name" value="C2"/>
    <property type="match status" value="1"/>
</dbReference>
<feature type="domain" description="HECT" evidence="12">
    <location>
        <begin position="588"/>
        <end position="925"/>
    </location>
</feature>